<evidence type="ECO:0000313" key="16">
    <source>
        <dbReference type="Proteomes" id="UP000320513"/>
    </source>
</evidence>
<feature type="transmembrane region" description="Helical" evidence="11">
    <location>
        <begin position="685"/>
        <end position="711"/>
    </location>
</feature>
<evidence type="ECO:0000259" key="13">
    <source>
        <dbReference type="Pfam" id="PF14896"/>
    </source>
</evidence>
<evidence type="ECO:0000256" key="7">
    <source>
        <dbReference type="ARBA" id="ARBA00022692"/>
    </source>
</evidence>
<feature type="transmembrane region" description="Helical" evidence="11">
    <location>
        <begin position="361"/>
        <end position="380"/>
    </location>
</feature>
<evidence type="ECO:0000256" key="8">
    <source>
        <dbReference type="ARBA" id="ARBA00022989"/>
    </source>
</evidence>
<comment type="caution">
    <text evidence="15">The sequence shown here is derived from an EMBL/GenBank/DDBJ whole genome shotgun (WGS) entry which is preliminary data.</text>
</comment>
<comment type="similarity">
    <text evidence="3">Belongs to the emb family.</text>
</comment>
<dbReference type="InterPro" id="IPR027451">
    <property type="entry name" value="EmbABC_dom1"/>
</dbReference>
<feature type="domain" description="Arabinofuranosyltransferase central" evidence="12">
    <location>
        <begin position="215"/>
        <end position="672"/>
    </location>
</feature>
<keyword evidence="6 15" id="KW-0808">Transferase</keyword>
<proteinExistence type="inferred from homology"/>
<dbReference type="RefSeq" id="WP_144947992.1">
    <property type="nucleotide sequence ID" value="NZ_VMQU01000003.1"/>
</dbReference>
<dbReference type="AlphaFoldDB" id="A0A557Y121"/>
<dbReference type="GO" id="GO:0052636">
    <property type="term" value="F:arabinosyltransferase activity"/>
    <property type="evidence" value="ECO:0007669"/>
    <property type="project" value="InterPro"/>
</dbReference>
<evidence type="ECO:0000313" key="15">
    <source>
        <dbReference type="EMBL" id="TVS92264.1"/>
    </source>
</evidence>
<keyword evidence="9 11" id="KW-0472">Membrane</keyword>
<evidence type="ECO:0000256" key="5">
    <source>
        <dbReference type="ARBA" id="ARBA00022676"/>
    </source>
</evidence>
<reference evidence="15 16" key="1">
    <citation type="submission" date="2019-07" db="EMBL/GenBank/DDBJ databases">
        <title>New Mycobacterium species.</title>
        <authorList>
            <person name="Tortoli E."/>
            <person name="Ghielmetti G."/>
            <person name="Friedel U."/>
            <person name="Trovato A."/>
        </authorList>
    </citation>
    <scope>NUCLEOTIDE SEQUENCE [LARGE SCALE GENOMIC DNA]</scope>
    <source>
        <strain evidence="15 16">16-83</strain>
    </source>
</reference>
<keyword evidence="4" id="KW-1003">Cell membrane</keyword>
<dbReference type="GO" id="GO:0005886">
    <property type="term" value="C:plasma membrane"/>
    <property type="evidence" value="ECO:0007669"/>
    <property type="project" value="UniProtKB-SubCell"/>
</dbReference>
<name>A0A557Y121_9MYCO</name>
<evidence type="ECO:0000256" key="10">
    <source>
        <dbReference type="ARBA" id="ARBA00023316"/>
    </source>
</evidence>
<feature type="transmembrane region" description="Helical" evidence="11">
    <location>
        <begin position="221"/>
        <end position="239"/>
    </location>
</feature>
<keyword evidence="10" id="KW-0961">Cell wall biogenesis/degradation</keyword>
<feature type="domain" description="Arabinosyltransferase C-terminal" evidence="13">
    <location>
        <begin position="703"/>
        <end position="1082"/>
    </location>
</feature>
<keyword evidence="8 11" id="KW-1133">Transmembrane helix</keyword>
<dbReference type="GO" id="GO:0071766">
    <property type="term" value="P:Actinobacterium-type cell wall biogenesis"/>
    <property type="evidence" value="ECO:0007669"/>
    <property type="project" value="InterPro"/>
</dbReference>
<feature type="transmembrane region" description="Helical" evidence="11">
    <location>
        <begin position="554"/>
        <end position="571"/>
    </location>
</feature>
<keyword evidence="16" id="KW-1185">Reference proteome</keyword>
<protein>
    <submittedName>
        <fullName evidence="15">Arabinosyltransferase</fullName>
    </submittedName>
</protein>
<dbReference type="OrthoDB" id="3584570at2"/>
<feature type="domain" description="Arabinosyltransferas concanavalin like" evidence="14">
    <location>
        <begin position="49"/>
        <end position="211"/>
    </location>
</feature>
<dbReference type="Pfam" id="PF17689">
    <property type="entry name" value="Arabino_trans_N"/>
    <property type="match status" value="1"/>
</dbReference>
<organism evidence="15 16">
    <name type="scientific">Mycobacterium helveticum</name>
    <dbReference type="NCBI Taxonomy" id="2592811"/>
    <lineage>
        <taxon>Bacteria</taxon>
        <taxon>Bacillati</taxon>
        <taxon>Actinomycetota</taxon>
        <taxon>Actinomycetes</taxon>
        <taxon>Mycobacteriales</taxon>
        <taxon>Mycobacteriaceae</taxon>
        <taxon>Mycobacterium</taxon>
    </lineage>
</organism>
<evidence type="ECO:0000256" key="9">
    <source>
        <dbReference type="ARBA" id="ARBA00023136"/>
    </source>
</evidence>
<dbReference type="InterPro" id="IPR042486">
    <property type="entry name" value="Arabino_trans_C_2"/>
</dbReference>
<sequence length="1085" mass="117546">MSVINSERRGAPASRVTRRDVRATRWVATIAGLVGFLLSVATPLLPVVQTTATLNWPQHVDGRGQLDSVTAPLISLTPVDVTASVPCSVLRALPPEGGVVLSTAPKKGKDAALNALFVVAGRQRVDVTDRNVVIASAPRDRVASPNCQRIEITSTRAGTFATFVGLTDPAGRPVRGGFPDPNLRPQIVGVFTDLTGPAPAGLRLSATIDTRFSTTPTTLKLTAMVLAVVATIVALIALWRLDQLDGRRMHRLIPTRWRTFTLVDATVIFGFLLWHVIGANSSDDGYILGMARVADHAGYMSNYFRWFGSPEDPFGWYYNLLALMTHVSDGSLWMRLPDLVAGLVCWLLLSREVLPRLGPAVTGSTAANWAAGLVLLTAWMPFNNGLRPEPIIALGSLITYVLIERSMCASRVTPAALAVVTAAFTLGVQPTGLIAVAALIAGGRPVVRIMVKRHRLVGTWPLVAPMLAAGFVILTVVFADQTLSTVLEATRIRTDIGPSQAWYTENLRYYYLILPTVDGSLSRRFGFLITALCLFTAVFIMLRRKRVPGVARGPAWRLMGVIFATMFFLMFTPTKWVHHFGLFAAVGAAMAALTTVLVSHRVLRWSRNRMAFTAAVLFVLALCFATTNGWWYVSSYGVPFNNIMPRLGGISISTMVFALFVVAAGWAVWLHFASRERGEGRLARAVTAAPVPIAAGLMALVFVASMVAGIVRQYPTYSNGWDNLREFSGGCALADDVLVEPDSNAGFMTPLPGDYGPLGPLGGVDPTGFTPNGVPERTLAEAVRETAVPQPGTDYDWYGPTKLKSPGINGSMLPLPYGLDPDRVPLAGSYTTGPQQQSRLTSAWYRLPKPDDGHPLLVVTAAGRITGNSILHGHTAGQTVVLEYGRPGPGGDPTTGIVPAGRLTPYDLYGEQPKVWRNLRFARSQMPADAVAVRLVAEDLSLTPEDWVAVTPPRVPELRSVQEYVGSSQPVLMDWAVGLAFPCQHPMLHVNGVTEIPKFRITPDYNAKKQDTDTWEDGVNGGLLGITDLLLRAHVMSTYLSHDWGRDWGSLRKFDTIAQARPAQLDLGTATRTGWWSPGPIRIKP</sequence>
<comment type="function">
    <text evidence="1">Arabinosyl transferase responsible for the polymerization of arabinose into the arabinan of arabinogalactan.</text>
</comment>
<evidence type="ECO:0000259" key="12">
    <source>
        <dbReference type="Pfam" id="PF04602"/>
    </source>
</evidence>
<evidence type="ECO:0000256" key="4">
    <source>
        <dbReference type="ARBA" id="ARBA00022475"/>
    </source>
</evidence>
<feature type="transmembrane region" description="Helical" evidence="11">
    <location>
        <begin position="332"/>
        <end position="349"/>
    </location>
</feature>
<evidence type="ECO:0000256" key="3">
    <source>
        <dbReference type="ARBA" id="ARBA00008195"/>
    </source>
</evidence>
<dbReference type="Gene3D" id="2.60.120.940">
    <property type="entry name" value="EmbC, C-terminal domain, subdomain 2"/>
    <property type="match status" value="1"/>
</dbReference>
<feature type="transmembrane region" description="Helical" evidence="11">
    <location>
        <begin position="577"/>
        <end position="598"/>
    </location>
</feature>
<keyword evidence="5" id="KW-0328">Glycosyltransferase</keyword>
<evidence type="ECO:0000256" key="2">
    <source>
        <dbReference type="ARBA" id="ARBA00004651"/>
    </source>
</evidence>
<feature type="transmembrane region" description="Helical" evidence="11">
    <location>
        <begin position="462"/>
        <end position="479"/>
    </location>
</feature>
<dbReference type="InterPro" id="IPR007680">
    <property type="entry name" value="Arabino_trans_central"/>
</dbReference>
<keyword evidence="7 11" id="KW-0812">Transmembrane</keyword>
<comment type="subcellular location">
    <subcellularLocation>
        <location evidence="2">Cell membrane</location>
        <topology evidence="2">Multi-pass membrane protein</topology>
    </subcellularLocation>
</comment>
<dbReference type="GO" id="GO:0071555">
    <property type="term" value="P:cell wall organization"/>
    <property type="evidence" value="ECO:0007669"/>
    <property type="project" value="UniProtKB-KW"/>
</dbReference>
<evidence type="ECO:0000259" key="14">
    <source>
        <dbReference type="Pfam" id="PF17689"/>
    </source>
</evidence>
<dbReference type="Gene3D" id="2.60.120.610">
    <property type="entry name" value="arabinofuranosyltransferase like domain"/>
    <property type="match status" value="1"/>
</dbReference>
<dbReference type="InterPro" id="IPR040920">
    <property type="entry name" value="Arabino_trans_N"/>
</dbReference>
<gene>
    <name evidence="15" type="ORF">FPZ47_01205</name>
</gene>
<evidence type="ECO:0000256" key="6">
    <source>
        <dbReference type="ARBA" id="ARBA00022679"/>
    </source>
</evidence>
<feature type="transmembrane region" description="Helical" evidence="11">
    <location>
        <begin position="525"/>
        <end position="542"/>
    </location>
</feature>
<feature type="transmembrane region" description="Helical" evidence="11">
    <location>
        <begin position="415"/>
        <end position="441"/>
    </location>
</feature>
<dbReference type="InterPro" id="IPR032731">
    <property type="entry name" value="Arabino_trans_C"/>
</dbReference>
<evidence type="ECO:0000256" key="1">
    <source>
        <dbReference type="ARBA" id="ARBA00003001"/>
    </source>
</evidence>
<accession>A0A557Y121</accession>
<feature type="transmembrane region" description="Helical" evidence="11">
    <location>
        <begin position="260"/>
        <end position="277"/>
    </location>
</feature>
<feature type="transmembrane region" description="Helical" evidence="11">
    <location>
        <begin position="26"/>
        <end position="45"/>
    </location>
</feature>
<feature type="transmembrane region" description="Helical" evidence="11">
    <location>
        <begin position="652"/>
        <end position="673"/>
    </location>
</feature>
<dbReference type="Pfam" id="PF04602">
    <property type="entry name" value="Arabinose_trans"/>
    <property type="match status" value="1"/>
</dbReference>
<dbReference type="EMBL" id="VMQU01000003">
    <property type="protein sequence ID" value="TVS92264.1"/>
    <property type="molecule type" value="Genomic_DNA"/>
</dbReference>
<dbReference type="Pfam" id="PF14896">
    <property type="entry name" value="Arabino_trans_C"/>
    <property type="match status" value="1"/>
</dbReference>
<evidence type="ECO:0000256" key="11">
    <source>
        <dbReference type="SAM" id="Phobius"/>
    </source>
</evidence>
<dbReference type="Proteomes" id="UP000320513">
    <property type="component" value="Unassembled WGS sequence"/>
</dbReference>
<feature type="transmembrane region" description="Helical" evidence="11">
    <location>
        <begin position="610"/>
        <end position="632"/>
    </location>
</feature>